<dbReference type="Pfam" id="PF07660">
    <property type="entry name" value="STN"/>
    <property type="match status" value="1"/>
</dbReference>
<dbReference type="InterPro" id="IPR000531">
    <property type="entry name" value="Beta-barrel_TonB"/>
</dbReference>
<keyword evidence="4" id="KW-0406">Ion transport</keyword>
<proteinExistence type="inferred from homology"/>
<dbReference type="GO" id="GO:0009279">
    <property type="term" value="C:cell outer membrane"/>
    <property type="evidence" value="ECO:0007669"/>
    <property type="project" value="UniProtKB-SubCell"/>
</dbReference>
<dbReference type="STRING" id="623280.SAMN05660226_00718"/>
<dbReference type="NCBIfam" id="TIGR04056">
    <property type="entry name" value="OMP_RagA_SusC"/>
    <property type="match status" value="1"/>
</dbReference>
<dbReference type="InterPro" id="IPR008969">
    <property type="entry name" value="CarboxyPept-like_regulatory"/>
</dbReference>
<dbReference type="Gene3D" id="2.60.40.1120">
    <property type="entry name" value="Carboxypeptidase-like, regulatory domain"/>
    <property type="match status" value="1"/>
</dbReference>
<dbReference type="SMART" id="SM00965">
    <property type="entry name" value="STN"/>
    <property type="match status" value="1"/>
</dbReference>
<dbReference type="OrthoDB" id="9768177at2"/>
<dbReference type="SUPFAM" id="SSF56935">
    <property type="entry name" value="Porins"/>
    <property type="match status" value="1"/>
</dbReference>
<name>A0A1T5AGB1_9SPHI</name>
<evidence type="ECO:0000256" key="8">
    <source>
        <dbReference type="ARBA" id="ARBA00023136"/>
    </source>
</evidence>
<dbReference type="InterPro" id="IPR023996">
    <property type="entry name" value="TonB-dep_OMP_SusC/RagA"/>
</dbReference>
<evidence type="ECO:0000313" key="13">
    <source>
        <dbReference type="EMBL" id="SKB33940.1"/>
    </source>
</evidence>
<feature type="domain" description="Secretin/TonB short N-terminal" evidence="12">
    <location>
        <begin position="70"/>
        <end position="121"/>
    </location>
</feature>
<evidence type="ECO:0000256" key="7">
    <source>
        <dbReference type="ARBA" id="ARBA00023077"/>
    </source>
</evidence>
<keyword evidence="14" id="KW-1185">Reference proteome</keyword>
<dbReference type="SUPFAM" id="SSF49464">
    <property type="entry name" value="Carboxypeptidase regulatory domain-like"/>
    <property type="match status" value="1"/>
</dbReference>
<reference evidence="13 14" key="1">
    <citation type="submission" date="2017-02" db="EMBL/GenBank/DDBJ databases">
        <authorList>
            <person name="Peterson S.W."/>
        </authorList>
    </citation>
    <scope>NUCLEOTIDE SEQUENCE [LARGE SCALE GENOMIC DNA]</scope>
    <source>
        <strain evidence="13 14">DSM 22899</strain>
    </source>
</reference>
<evidence type="ECO:0000256" key="11">
    <source>
        <dbReference type="RuleBase" id="RU003357"/>
    </source>
</evidence>
<comment type="similarity">
    <text evidence="10 11">Belongs to the TonB-dependent receptor family.</text>
</comment>
<keyword evidence="5 10" id="KW-0812">Transmembrane</keyword>
<keyword evidence="2 10" id="KW-0813">Transport</keyword>
<dbReference type="Pfam" id="PF07715">
    <property type="entry name" value="Plug"/>
    <property type="match status" value="1"/>
</dbReference>
<evidence type="ECO:0000256" key="3">
    <source>
        <dbReference type="ARBA" id="ARBA00022452"/>
    </source>
</evidence>
<keyword evidence="4" id="KW-0410">Iron transport</keyword>
<dbReference type="Pfam" id="PF13715">
    <property type="entry name" value="CarbopepD_reg_2"/>
    <property type="match status" value="1"/>
</dbReference>
<evidence type="ECO:0000256" key="6">
    <source>
        <dbReference type="ARBA" id="ARBA00023004"/>
    </source>
</evidence>
<dbReference type="Gene3D" id="2.40.170.20">
    <property type="entry name" value="TonB-dependent receptor, beta-barrel domain"/>
    <property type="match status" value="1"/>
</dbReference>
<dbReference type="AlphaFoldDB" id="A0A1T5AGB1"/>
<dbReference type="Gene3D" id="3.55.50.30">
    <property type="match status" value="1"/>
</dbReference>
<sequence length="1172" mass="129487">MMQMYEKLATICGDRLTNLLNSSIVMRLSLMWLVVSMHMSVFAIGQHVTLNQRNASLATVLKEIKRQTGYHFLYDAEAVLEAPPISLTLKNVPVEEALKQCLEGLSLKFVINQKNIIISKQSSPVAKPEITTQRTVTGRVTDTNGTPLEGVTVSVMGTAIATTTDNEGTYRLVLPSEVGTIVFTIVGYARYEADSSSGDVINVSLREEISDLEEVVVVGYGTQNKSTLTGAVSAVSEEQLGLAPAGDAASRLQGRVSGVTVTNNNSPGGSATVRVRGIGSINNNNPLYVVDGVPISGGLNAINPNDIETMTVLKDASSSAIYGSRAANGVIVITTKSGKGGKLKLDFSGRYGLQNPMNKLDLLNSQELGEKKWQEKINDGLTPESAGWGDLQYGYGPDPVIPDYTFPQAGKIGEVDENLYSYPSPYYGITKANKAGTDWLDEIFNTASIQEYNFSVRGGGENSSYFISSGLLDQRGIVRETGFRRYSVRSNSSFKITNWLEIGQNLGVSYSDQNGLRDGDVTAAITSAMNAHPILPVYDIKGNFAGTKSPGTGNGHNPVAQLIRGKNNYSRETRILGNVYAQANFTKDLSFRSTFGTDLNNNKAKVYTLRNPEFTQTNLNNGILETHLSGFQFNWSNTLTFSKILGDNHHFDLLIGTEAIKHTTELFNAGRSSYAFEDEDFMILDAGEENFINAGNFDSWSLFSYFSRLNYNYNGKYLLEAVVRRDGSSRFTKANRWGTFPALSAGWRALEDLGEVSFIDDLKLRVGWGQNGNDNVGNYNAYSTFRSHGFESYYNISGSSRNRSEAGIAPFRLGNLQGRWETNTTTNAGVDLMMFNRKLEVNFDVFTRRTTDMLYPDTRPATWGALELASINVGEMKNSGFDLMVAYRHDIGETWHFNASANLSHYKNKAINLNGNPNEIRYGSQLQNDYYTITQAGIPISSHYGYVVEGFFNTQEEIDAHPKFNPNLDGIDTYSKLGVFKYKDVNNDGVVNQDDRTIIGSPHPDFTYGINLYAQYKGLVDLTIFFQGSQGNDIANFAKRTILFNRNDGNYLKSRLYESWTPERYANGERITLPITTNNDAILQRPSTFFVEDGSYFRLKDVQLGFNVPDGALSKLRASSLRIFLQATNLFTVTEYSGLDPELSSGNDSNLGVDSTVYPTPRMFTFGINMNF</sequence>
<dbReference type="InterPro" id="IPR039426">
    <property type="entry name" value="TonB-dep_rcpt-like"/>
</dbReference>
<keyword evidence="8 10" id="KW-0472">Membrane</keyword>
<keyword evidence="6" id="KW-0408">Iron</keyword>
<dbReference type="NCBIfam" id="TIGR04057">
    <property type="entry name" value="SusC_RagA_signa"/>
    <property type="match status" value="1"/>
</dbReference>
<dbReference type="InterPro" id="IPR036942">
    <property type="entry name" value="Beta-barrel_TonB_sf"/>
</dbReference>
<dbReference type="Gene3D" id="2.170.130.10">
    <property type="entry name" value="TonB-dependent receptor, plug domain"/>
    <property type="match status" value="1"/>
</dbReference>
<gene>
    <name evidence="13" type="ORF">SAMN05660226_00718</name>
</gene>
<dbReference type="Proteomes" id="UP000190541">
    <property type="component" value="Unassembled WGS sequence"/>
</dbReference>
<keyword evidence="7 11" id="KW-0798">TonB box</keyword>
<evidence type="ECO:0000256" key="10">
    <source>
        <dbReference type="PROSITE-ProRule" id="PRU01360"/>
    </source>
</evidence>
<evidence type="ECO:0000256" key="9">
    <source>
        <dbReference type="ARBA" id="ARBA00023237"/>
    </source>
</evidence>
<evidence type="ECO:0000256" key="1">
    <source>
        <dbReference type="ARBA" id="ARBA00004571"/>
    </source>
</evidence>
<evidence type="ECO:0000256" key="2">
    <source>
        <dbReference type="ARBA" id="ARBA00022448"/>
    </source>
</evidence>
<dbReference type="InterPro" id="IPR012910">
    <property type="entry name" value="Plug_dom"/>
</dbReference>
<dbReference type="Pfam" id="PF00593">
    <property type="entry name" value="TonB_dep_Rec_b-barrel"/>
    <property type="match status" value="1"/>
</dbReference>
<dbReference type="GO" id="GO:0006826">
    <property type="term" value="P:iron ion transport"/>
    <property type="evidence" value="ECO:0007669"/>
    <property type="project" value="UniProtKB-KW"/>
</dbReference>
<accession>A0A1T5AGB1</accession>
<comment type="subcellular location">
    <subcellularLocation>
        <location evidence="1 10">Cell outer membrane</location>
        <topology evidence="1 10">Multi-pass membrane protein</topology>
    </subcellularLocation>
</comment>
<evidence type="ECO:0000256" key="5">
    <source>
        <dbReference type="ARBA" id="ARBA00022692"/>
    </source>
</evidence>
<keyword evidence="3 10" id="KW-1134">Transmembrane beta strand</keyword>
<evidence type="ECO:0000256" key="4">
    <source>
        <dbReference type="ARBA" id="ARBA00022496"/>
    </source>
</evidence>
<dbReference type="InterPro" id="IPR037066">
    <property type="entry name" value="Plug_dom_sf"/>
</dbReference>
<dbReference type="InterPro" id="IPR011662">
    <property type="entry name" value="Secretin/TonB_short_N"/>
</dbReference>
<dbReference type="PROSITE" id="PS52016">
    <property type="entry name" value="TONB_DEPENDENT_REC_3"/>
    <property type="match status" value="1"/>
</dbReference>
<dbReference type="EMBL" id="FUYS01000002">
    <property type="protein sequence ID" value="SKB33940.1"/>
    <property type="molecule type" value="Genomic_DNA"/>
</dbReference>
<organism evidence="13 14">
    <name type="scientific">Parapedobacter luteus</name>
    <dbReference type="NCBI Taxonomy" id="623280"/>
    <lineage>
        <taxon>Bacteria</taxon>
        <taxon>Pseudomonadati</taxon>
        <taxon>Bacteroidota</taxon>
        <taxon>Sphingobacteriia</taxon>
        <taxon>Sphingobacteriales</taxon>
        <taxon>Sphingobacteriaceae</taxon>
        <taxon>Parapedobacter</taxon>
    </lineage>
</organism>
<evidence type="ECO:0000313" key="14">
    <source>
        <dbReference type="Proteomes" id="UP000190541"/>
    </source>
</evidence>
<evidence type="ECO:0000259" key="12">
    <source>
        <dbReference type="SMART" id="SM00965"/>
    </source>
</evidence>
<dbReference type="InterPro" id="IPR023997">
    <property type="entry name" value="TonB-dep_OMP_SusC/RagA_CS"/>
</dbReference>
<keyword evidence="9 10" id="KW-0998">Cell outer membrane</keyword>
<protein>
    <submittedName>
        <fullName evidence="13">TonB-linked outer membrane protein, SusC/RagA family</fullName>
    </submittedName>
</protein>